<name>A0AAD9AQ55_9PEZI</name>
<sequence length="183" mass="19984">MTAPATIYPRILTASLHVVHVHLAATRVYLICGVANSYSALTATRQLDNQVIDDELLQELSVSHRYLVGVSYNRTGEDSPVSNPNVVVRLLRCDHPSYQARANLGNSPDIAKRIGPKGENAFMLCKEETRLRFLIGVDAAKTGAVPLNFRLDQMAYSIELLAGIAVDPDRDATGNPVGSRELQ</sequence>
<gene>
    <name evidence="1" type="ORF">CCHR01_04957</name>
</gene>
<dbReference type="EMBL" id="JAQOWY010000075">
    <property type="protein sequence ID" value="KAK1852411.1"/>
    <property type="molecule type" value="Genomic_DNA"/>
</dbReference>
<dbReference type="AlphaFoldDB" id="A0AAD9AQ55"/>
<evidence type="ECO:0000313" key="2">
    <source>
        <dbReference type="Proteomes" id="UP001243330"/>
    </source>
</evidence>
<protein>
    <submittedName>
        <fullName evidence="1">Uncharacterized protein</fullName>
    </submittedName>
</protein>
<keyword evidence="2" id="KW-1185">Reference proteome</keyword>
<dbReference type="Proteomes" id="UP001243330">
    <property type="component" value="Unassembled WGS sequence"/>
</dbReference>
<organism evidence="1 2">
    <name type="scientific">Colletotrichum chrysophilum</name>
    <dbReference type="NCBI Taxonomy" id="1836956"/>
    <lineage>
        <taxon>Eukaryota</taxon>
        <taxon>Fungi</taxon>
        <taxon>Dikarya</taxon>
        <taxon>Ascomycota</taxon>
        <taxon>Pezizomycotina</taxon>
        <taxon>Sordariomycetes</taxon>
        <taxon>Hypocreomycetidae</taxon>
        <taxon>Glomerellales</taxon>
        <taxon>Glomerellaceae</taxon>
        <taxon>Colletotrichum</taxon>
        <taxon>Colletotrichum gloeosporioides species complex</taxon>
    </lineage>
</organism>
<accession>A0AAD9AQ55</accession>
<evidence type="ECO:0000313" key="1">
    <source>
        <dbReference type="EMBL" id="KAK1852411.1"/>
    </source>
</evidence>
<reference evidence="1" key="1">
    <citation type="submission" date="2023-01" db="EMBL/GenBank/DDBJ databases">
        <title>Colletotrichum chrysophilum M932 genome sequence.</title>
        <authorList>
            <person name="Baroncelli R."/>
        </authorList>
    </citation>
    <scope>NUCLEOTIDE SEQUENCE</scope>
    <source>
        <strain evidence="1">M932</strain>
    </source>
</reference>
<proteinExistence type="predicted"/>
<comment type="caution">
    <text evidence="1">The sequence shown here is derived from an EMBL/GenBank/DDBJ whole genome shotgun (WGS) entry which is preliminary data.</text>
</comment>